<name>A0ABR2HGU2_9EUKA</name>
<dbReference type="Proteomes" id="UP001470230">
    <property type="component" value="Unassembled WGS sequence"/>
</dbReference>
<gene>
    <name evidence="2" type="ORF">M9Y10_019625</name>
</gene>
<evidence type="ECO:0000313" key="2">
    <source>
        <dbReference type="EMBL" id="KAK8847050.1"/>
    </source>
</evidence>
<evidence type="ECO:0000256" key="1">
    <source>
        <dbReference type="SAM" id="Coils"/>
    </source>
</evidence>
<dbReference type="Gene3D" id="6.10.250.3110">
    <property type="match status" value="1"/>
</dbReference>
<keyword evidence="1" id="KW-0175">Coiled coil</keyword>
<comment type="caution">
    <text evidence="2">The sequence shown here is derived from an EMBL/GenBank/DDBJ whole genome shotgun (WGS) entry which is preliminary data.</text>
</comment>
<evidence type="ECO:0000313" key="3">
    <source>
        <dbReference type="Proteomes" id="UP001470230"/>
    </source>
</evidence>
<feature type="coiled-coil region" evidence="1">
    <location>
        <begin position="215"/>
        <end position="401"/>
    </location>
</feature>
<accession>A0ABR2HGU2</accession>
<sequence>MLEFFIGDKKFEIANSISIIYKIPKEKEEVINGLYYNKKYYVQSKVEDETLKSFLKYLEKDEIPEITKDNCIEYYQLSNEFGVLKDHLNQQQFLPLFYISNLINSYENQKIDNKNFEMIIAHNLDYYLINFPNDIKSIQFSSLYNIFNHPMKNLKDQDLAYKFIINTETSDKQMFFVLLETLDADEMKSEENKLDACINFKDHFGFSPKNTEKVVLKLEDDFIKAKQTIQNLSKEKNHFQEEASKVKNELFIANQKIQNLIKEKSQLHEEASKAKIKNLNKDNSGLQEELSKVKSELINSKQTIQNLSKKNNQLQEELSKVKSELTSSTQTILNYNKDNNKLQEELSKVKNELASSKQTIQILYDEKKQLQEEANKTLDEKRDSDQKLQSLRSILNEFKQRANLAKIPDSQIRRIWDQDYGNYHNYDKKEWDQDISQGKQSDGKWESIGKQYEFKHSRANELYDALERLHYDKRVTKREEKIAFIYKENWQYLYKFVDSKDHIFSKERKDIADAKNIILWTLLNDLANLSIN</sequence>
<protein>
    <submittedName>
        <fullName evidence="2">Uncharacterized protein</fullName>
    </submittedName>
</protein>
<proteinExistence type="predicted"/>
<reference evidence="2 3" key="1">
    <citation type="submission" date="2024-04" db="EMBL/GenBank/DDBJ databases">
        <title>Tritrichomonas musculus Genome.</title>
        <authorList>
            <person name="Alves-Ferreira E."/>
            <person name="Grigg M."/>
            <person name="Lorenzi H."/>
            <person name="Galac M."/>
        </authorList>
    </citation>
    <scope>NUCLEOTIDE SEQUENCE [LARGE SCALE GENOMIC DNA]</scope>
    <source>
        <strain evidence="2 3">EAF2021</strain>
    </source>
</reference>
<dbReference type="SUPFAM" id="SSF90257">
    <property type="entry name" value="Myosin rod fragments"/>
    <property type="match status" value="1"/>
</dbReference>
<organism evidence="2 3">
    <name type="scientific">Tritrichomonas musculus</name>
    <dbReference type="NCBI Taxonomy" id="1915356"/>
    <lineage>
        <taxon>Eukaryota</taxon>
        <taxon>Metamonada</taxon>
        <taxon>Parabasalia</taxon>
        <taxon>Tritrichomonadida</taxon>
        <taxon>Tritrichomonadidae</taxon>
        <taxon>Tritrichomonas</taxon>
    </lineage>
</organism>
<dbReference type="EMBL" id="JAPFFF010000028">
    <property type="protein sequence ID" value="KAK8847050.1"/>
    <property type="molecule type" value="Genomic_DNA"/>
</dbReference>
<keyword evidence="3" id="KW-1185">Reference proteome</keyword>